<dbReference type="PANTHER" id="PTHR11945:SF629">
    <property type="entry name" value="OS02G0164450 PROTEIN"/>
    <property type="match status" value="1"/>
</dbReference>
<comment type="caution">
    <text evidence="8">The sequence shown here is derived from an EMBL/GenBank/DDBJ whole genome shotgun (WGS) entry which is preliminary data.</text>
</comment>
<protein>
    <submittedName>
        <fullName evidence="8">Transcription factor, MADS-box</fullName>
    </submittedName>
</protein>
<dbReference type="GO" id="GO:0005634">
    <property type="term" value="C:nucleus"/>
    <property type="evidence" value="ECO:0007669"/>
    <property type="project" value="UniProtKB-SubCell"/>
</dbReference>
<dbReference type="AlphaFoldDB" id="A0AAN8ZPZ8"/>
<evidence type="ECO:0000259" key="7">
    <source>
        <dbReference type="PROSITE" id="PS50066"/>
    </source>
</evidence>
<keyword evidence="5" id="KW-0539">Nucleus</keyword>
<dbReference type="FunFam" id="3.40.1810.10:FF:000006">
    <property type="entry name" value="Agamous-like MADS-box protein AGL62"/>
    <property type="match status" value="1"/>
</dbReference>
<reference evidence="8 9" key="1">
    <citation type="submission" date="2023-12" db="EMBL/GenBank/DDBJ databases">
        <title>A high-quality genome assembly for Dillenia turbinata (Dilleniales).</title>
        <authorList>
            <person name="Chanderbali A."/>
        </authorList>
    </citation>
    <scope>NUCLEOTIDE SEQUENCE [LARGE SCALE GENOMIC DNA]</scope>
    <source>
        <strain evidence="8">LSX21</strain>
        <tissue evidence="8">Leaf</tissue>
    </source>
</reference>
<accession>A0AAN8ZPZ8</accession>
<dbReference type="GO" id="GO:0000978">
    <property type="term" value="F:RNA polymerase II cis-regulatory region sequence-specific DNA binding"/>
    <property type="evidence" value="ECO:0007669"/>
    <property type="project" value="TreeGrafter"/>
</dbReference>
<gene>
    <name evidence="8" type="ORF">RJ641_013385</name>
</gene>
<evidence type="ECO:0000256" key="3">
    <source>
        <dbReference type="ARBA" id="ARBA00023125"/>
    </source>
</evidence>
<comment type="subcellular location">
    <subcellularLocation>
        <location evidence="1">Nucleus</location>
    </subcellularLocation>
</comment>
<proteinExistence type="predicted"/>
<evidence type="ECO:0000256" key="4">
    <source>
        <dbReference type="ARBA" id="ARBA00023163"/>
    </source>
</evidence>
<sequence>MARRPTSGRKKIPIAKIENKDRLQVTFSKRKSGLFKKASELSILCGVEMAIVLFSPTGKVYSFGNPDVNSIANRFLREKPPPQGSSDAIHMVEARRIAKVHELNMELEYLLNQLEVEKKRGKALDEMLRTTQSQTVCEIQRLEQQLVSLEELKKNIDKPHERYGIGT</sequence>
<dbReference type="Pfam" id="PF00319">
    <property type="entry name" value="SRF-TF"/>
    <property type="match status" value="1"/>
</dbReference>
<keyword evidence="2" id="KW-0805">Transcription regulation</keyword>
<keyword evidence="6" id="KW-0175">Coiled coil</keyword>
<dbReference type="PRINTS" id="PR00404">
    <property type="entry name" value="MADSDOMAIN"/>
</dbReference>
<dbReference type="PANTHER" id="PTHR11945">
    <property type="entry name" value="MADS BOX PROTEIN"/>
    <property type="match status" value="1"/>
</dbReference>
<dbReference type="InterPro" id="IPR002100">
    <property type="entry name" value="TF_MADSbox"/>
</dbReference>
<dbReference type="Proteomes" id="UP001370490">
    <property type="component" value="Unassembled WGS sequence"/>
</dbReference>
<evidence type="ECO:0000256" key="1">
    <source>
        <dbReference type="ARBA" id="ARBA00004123"/>
    </source>
</evidence>
<dbReference type="GO" id="GO:0046983">
    <property type="term" value="F:protein dimerization activity"/>
    <property type="evidence" value="ECO:0007669"/>
    <property type="project" value="InterPro"/>
</dbReference>
<feature type="coiled-coil region" evidence="6">
    <location>
        <begin position="100"/>
        <end position="152"/>
    </location>
</feature>
<keyword evidence="9" id="KW-1185">Reference proteome</keyword>
<dbReference type="InterPro" id="IPR033896">
    <property type="entry name" value="MEF2-like_N"/>
</dbReference>
<dbReference type="PROSITE" id="PS50066">
    <property type="entry name" value="MADS_BOX_2"/>
    <property type="match status" value="1"/>
</dbReference>
<evidence type="ECO:0000313" key="9">
    <source>
        <dbReference type="Proteomes" id="UP001370490"/>
    </source>
</evidence>
<dbReference type="GO" id="GO:0045944">
    <property type="term" value="P:positive regulation of transcription by RNA polymerase II"/>
    <property type="evidence" value="ECO:0007669"/>
    <property type="project" value="InterPro"/>
</dbReference>
<dbReference type="GO" id="GO:0000981">
    <property type="term" value="F:DNA-binding transcription factor activity, RNA polymerase II-specific"/>
    <property type="evidence" value="ECO:0007669"/>
    <property type="project" value="TreeGrafter"/>
</dbReference>
<dbReference type="Gene3D" id="3.40.1810.10">
    <property type="entry name" value="Transcription factor, MADS-box"/>
    <property type="match status" value="1"/>
</dbReference>
<organism evidence="8 9">
    <name type="scientific">Dillenia turbinata</name>
    <dbReference type="NCBI Taxonomy" id="194707"/>
    <lineage>
        <taxon>Eukaryota</taxon>
        <taxon>Viridiplantae</taxon>
        <taxon>Streptophyta</taxon>
        <taxon>Embryophyta</taxon>
        <taxon>Tracheophyta</taxon>
        <taxon>Spermatophyta</taxon>
        <taxon>Magnoliopsida</taxon>
        <taxon>eudicotyledons</taxon>
        <taxon>Gunneridae</taxon>
        <taxon>Pentapetalae</taxon>
        <taxon>Dilleniales</taxon>
        <taxon>Dilleniaceae</taxon>
        <taxon>Dillenia</taxon>
    </lineage>
</organism>
<dbReference type="SUPFAM" id="SSF55455">
    <property type="entry name" value="SRF-like"/>
    <property type="match status" value="1"/>
</dbReference>
<evidence type="ECO:0000256" key="5">
    <source>
        <dbReference type="ARBA" id="ARBA00023242"/>
    </source>
</evidence>
<dbReference type="CDD" id="cd00265">
    <property type="entry name" value="MADS_MEF2_like"/>
    <property type="match status" value="1"/>
</dbReference>
<evidence type="ECO:0000256" key="2">
    <source>
        <dbReference type="ARBA" id="ARBA00023015"/>
    </source>
</evidence>
<keyword evidence="3" id="KW-0238">DNA-binding</keyword>
<feature type="domain" description="MADS-box" evidence="7">
    <location>
        <begin position="7"/>
        <end position="67"/>
    </location>
</feature>
<dbReference type="InterPro" id="IPR036879">
    <property type="entry name" value="TF_MADSbox_sf"/>
</dbReference>
<dbReference type="EMBL" id="JBAMMX010000002">
    <property type="protein sequence ID" value="KAK6945841.1"/>
    <property type="molecule type" value="Genomic_DNA"/>
</dbReference>
<dbReference type="SMART" id="SM00432">
    <property type="entry name" value="MADS"/>
    <property type="match status" value="1"/>
</dbReference>
<dbReference type="Gene3D" id="6.10.140.920">
    <property type="match status" value="1"/>
</dbReference>
<name>A0AAN8ZPZ8_9MAGN</name>
<keyword evidence="4" id="KW-0804">Transcription</keyword>
<evidence type="ECO:0000256" key="6">
    <source>
        <dbReference type="SAM" id="Coils"/>
    </source>
</evidence>
<evidence type="ECO:0000313" key="8">
    <source>
        <dbReference type="EMBL" id="KAK6945841.1"/>
    </source>
</evidence>